<dbReference type="AlphaFoldDB" id="V4MZM6"/>
<sequence length="83" mass="9809">MSKYNIFMFSSSSLMEVNKEVIPEMQNLFQSEEDEEEILLGKSKISSIVKTEDEREVKRIPFFSQEPPVIEDDEEDMTKKTWI</sequence>
<accession>V4MZM6</accession>
<evidence type="ECO:0000313" key="2">
    <source>
        <dbReference type="Proteomes" id="UP000030689"/>
    </source>
</evidence>
<dbReference type="eggNOG" id="ENOG502R1TY">
    <property type="taxonomic scope" value="Eukaryota"/>
</dbReference>
<name>V4MZM6_EUTSA</name>
<dbReference type="Proteomes" id="UP000030689">
    <property type="component" value="Unassembled WGS sequence"/>
</dbReference>
<keyword evidence="2" id="KW-1185">Reference proteome</keyword>
<dbReference type="KEGG" id="eus:EUTSA_v10029097mg"/>
<dbReference type="EMBL" id="KI517537">
    <property type="protein sequence ID" value="ESQ38091.1"/>
    <property type="molecule type" value="Genomic_DNA"/>
</dbReference>
<proteinExistence type="predicted"/>
<organism evidence="1 2">
    <name type="scientific">Eutrema salsugineum</name>
    <name type="common">Saltwater cress</name>
    <name type="synonym">Sisymbrium salsugineum</name>
    <dbReference type="NCBI Taxonomy" id="72664"/>
    <lineage>
        <taxon>Eukaryota</taxon>
        <taxon>Viridiplantae</taxon>
        <taxon>Streptophyta</taxon>
        <taxon>Embryophyta</taxon>
        <taxon>Tracheophyta</taxon>
        <taxon>Spermatophyta</taxon>
        <taxon>Magnoliopsida</taxon>
        <taxon>eudicotyledons</taxon>
        <taxon>Gunneridae</taxon>
        <taxon>Pentapetalae</taxon>
        <taxon>rosids</taxon>
        <taxon>malvids</taxon>
        <taxon>Brassicales</taxon>
        <taxon>Brassicaceae</taxon>
        <taxon>Eutremeae</taxon>
        <taxon>Eutrema</taxon>
    </lineage>
</organism>
<protein>
    <submittedName>
        <fullName evidence="1">Uncharacterized protein</fullName>
    </submittedName>
</protein>
<dbReference type="Gramene" id="ESQ38091">
    <property type="protein sequence ID" value="ESQ38091"/>
    <property type="gene ID" value="EUTSA_v10029097mg"/>
</dbReference>
<reference evidence="1 2" key="1">
    <citation type="journal article" date="2013" name="Front. Plant Sci.">
        <title>The Reference Genome of the Halophytic Plant Eutrema salsugineum.</title>
        <authorList>
            <person name="Yang R."/>
            <person name="Jarvis D.E."/>
            <person name="Chen H."/>
            <person name="Beilstein M.A."/>
            <person name="Grimwood J."/>
            <person name="Jenkins J."/>
            <person name="Shu S."/>
            <person name="Prochnik S."/>
            <person name="Xin M."/>
            <person name="Ma C."/>
            <person name="Schmutz J."/>
            <person name="Wing R.A."/>
            <person name="Mitchell-Olds T."/>
            <person name="Schumaker K.S."/>
            <person name="Wang X."/>
        </authorList>
    </citation>
    <scope>NUCLEOTIDE SEQUENCE [LARGE SCALE GENOMIC DNA]</scope>
</reference>
<evidence type="ECO:0000313" key="1">
    <source>
        <dbReference type="EMBL" id="ESQ38091.1"/>
    </source>
</evidence>
<gene>
    <name evidence="1" type="ORF">EUTSA_v10029097mg</name>
</gene>